<dbReference type="InterPro" id="IPR036291">
    <property type="entry name" value="NAD(P)-bd_dom_sf"/>
</dbReference>
<gene>
    <name evidence="3" type="ORF">A3B40_05125</name>
</gene>
<comment type="caution">
    <text evidence="3">The sequence shown here is derived from an EMBL/GenBank/DDBJ whole genome shotgun (WGS) entry which is preliminary data.</text>
</comment>
<accession>A0A1F7IMY1</accession>
<dbReference type="InterPro" id="IPR001509">
    <property type="entry name" value="Epimerase_deHydtase"/>
</dbReference>
<sequence length="354" mass="40448">MKVLITGGAGFLGLHLATFLTKKKIEVTLVDIADFEKSEYSKKCTLVNGDVRDESMMTQLCKGQDVVIHAAAALPLWKRDEIFEINVTGTKNLLEASVKNKVKKFIFISSTAVYGVPEKHPIFEDDALVGVGAYGESKIQAEKLCLNYRERRMMVTIIRPKTFVGTHRLGVFEILFDWIKDGKRIPVIGSGNNRYQLLDVDDLVEAIYRFMVLKDKRKANQTFNIGAEKFRTVREDLEKLFDYASRNPQGSIPASKILPTPALLVKKALWLFEKLKLSPLYQWVYDTADKDSYVSIDRLTKTLNWHPIYSNSEALIKAYKWYLDNYDEIKSQPEGVTHRVGWRQGILGVFKKIL</sequence>
<dbReference type="PANTHER" id="PTHR43000">
    <property type="entry name" value="DTDP-D-GLUCOSE 4,6-DEHYDRATASE-RELATED"/>
    <property type="match status" value="1"/>
</dbReference>
<comment type="similarity">
    <text evidence="1">Belongs to the NAD(P)-dependent epimerase/dehydratase family.</text>
</comment>
<organism evidence="3 4">
    <name type="scientific">Candidatus Roizmanbacteria bacterium RIFCSPLOWO2_01_FULL_37_16</name>
    <dbReference type="NCBI Taxonomy" id="1802058"/>
    <lineage>
        <taxon>Bacteria</taxon>
        <taxon>Candidatus Roizmaniibacteriota</taxon>
    </lineage>
</organism>
<reference evidence="3 4" key="1">
    <citation type="journal article" date="2016" name="Nat. Commun.">
        <title>Thousands of microbial genomes shed light on interconnected biogeochemical processes in an aquifer system.</title>
        <authorList>
            <person name="Anantharaman K."/>
            <person name="Brown C.T."/>
            <person name="Hug L.A."/>
            <person name="Sharon I."/>
            <person name="Castelle C.J."/>
            <person name="Probst A.J."/>
            <person name="Thomas B.C."/>
            <person name="Singh A."/>
            <person name="Wilkins M.J."/>
            <person name="Karaoz U."/>
            <person name="Brodie E.L."/>
            <person name="Williams K.H."/>
            <person name="Hubbard S.S."/>
            <person name="Banfield J.F."/>
        </authorList>
    </citation>
    <scope>NUCLEOTIDE SEQUENCE [LARGE SCALE GENOMIC DNA]</scope>
</reference>
<dbReference type="Pfam" id="PF01370">
    <property type="entry name" value="Epimerase"/>
    <property type="match status" value="1"/>
</dbReference>
<evidence type="ECO:0000256" key="1">
    <source>
        <dbReference type="ARBA" id="ARBA00007637"/>
    </source>
</evidence>
<feature type="domain" description="NAD-dependent epimerase/dehydratase" evidence="2">
    <location>
        <begin position="3"/>
        <end position="226"/>
    </location>
</feature>
<proteinExistence type="inferred from homology"/>
<dbReference type="Proteomes" id="UP000178040">
    <property type="component" value="Unassembled WGS sequence"/>
</dbReference>
<evidence type="ECO:0000313" key="4">
    <source>
        <dbReference type="Proteomes" id="UP000178040"/>
    </source>
</evidence>
<evidence type="ECO:0000313" key="3">
    <source>
        <dbReference type="EMBL" id="OGK44738.1"/>
    </source>
</evidence>
<evidence type="ECO:0000259" key="2">
    <source>
        <dbReference type="Pfam" id="PF01370"/>
    </source>
</evidence>
<dbReference type="Gene3D" id="3.40.50.720">
    <property type="entry name" value="NAD(P)-binding Rossmann-like Domain"/>
    <property type="match status" value="1"/>
</dbReference>
<dbReference type="SUPFAM" id="SSF51735">
    <property type="entry name" value="NAD(P)-binding Rossmann-fold domains"/>
    <property type="match status" value="1"/>
</dbReference>
<dbReference type="EMBL" id="MGAI01000022">
    <property type="protein sequence ID" value="OGK44738.1"/>
    <property type="molecule type" value="Genomic_DNA"/>
</dbReference>
<protein>
    <submittedName>
        <fullName evidence="3">Epimerase</fullName>
    </submittedName>
</protein>
<name>A0A1F7IMY1_9BACT</name>
<dbReference type="AlphaFoldDB" id="A0A1F7IMY1"/>